<dbReference type="OrthoDB" id="538223at2759"/>
<keyword evidence="2" id="KW-0677">Repeat</keyword>
<dbReference type="PROSITE" id="PS50082">
    <property type="entry name" value="WD_REPEATS_2"/>
    <property type="match status" value="1"/>
</dbReference>
<dbReference type="SUPFAM" id="SSF82171">
    <property type="entry name" value="DPP6 N-terminal domain-like"/>
    <property type="match status" value="1"/>
</dbReference>
<sequence length="652" mass="71496">MACSSTQPGAAENKSILTPVTTLEGHEPWKISMQNGEHHEVKRVSCISYFPDGKEMISGSGDKTIRRWDLREGKEIKEAREVCDDLVEAVGVSRDGRWVVTADGRKLKVSEVETGIVRTFHEGDWINCIDISADSTQLLAGGSIDCTARIWNLDTGELVAGPLKFRDDYPGGLALRFSADSRKLGVLSNWEQCLQVWDVQAQKLDVQKSTPGNHAGFNLAVFWTTKNKSIVAPFTFTDDPVRTIYEFDASTLKTVGAPFNHISLIYGLALSSDCVLLASSSHDTIKLWAFESRQLLASFDVEFPITLVLSPDSRQLAYTTWNDTKICIRDIPANILASIRQPQPSTSKSKRSHYAGLLNSDATRPVRRKPVIIPVTSSIPRQPRPLTTSDPHAFLPFLRKLLSSSSLNSMVLLQFLATLPLPRPLIKPDENSPPTPAPPTTQSSAINTPATLKSSLHRLSTWWPFQTDHASPAIVDVPLAPGKLRYATAGAPGDDDDLIRDEDYVSPPPSPNPGSRPGIRRVLRYTRRDACKRHWDDGCGKLAPEGARLSYAAAACQVSMGFAPVAPVAAPTMAFTYCYPYPMPVASMSQNVQVAPPAASVDAQPHGTPSFLDPALCLSQPRENDTVTEPVEDEDDDAEFWEANEIRDVQGM</sequence>
<dbReference type="SMART" id="SM00320">
    <property type="entry name" value="WD40"/>
    <property type="match status" value="3"/>
</dbReference>
<evidence type="ECO:0000256" key="1">
    <source>
        <dbReference type="ARBA" id="ARBA00022574"/>
    </source>
</evidence>
<feature type="region of interest" description="Disordered" evidence="4">
    <location>
        <begin position="426"/>
        <end position="446"/>
    </location>
</feature>
<reference evidence="5" key="1">
    <citation type="journal article" date="2020" name="New Phytol.">
        <title>Comparative genomics reveals dynamic genome evolution in host specialist ectomycorrhizal fungi.</title>
        <authorList>
            <person name="Lofgren L.A."/>
            <person name="Nguyen N.H."/>
            <person name="Vilgalys R."/>
            <person name="Ruytinx J."/>
            <person name="Liao H.L."/>
            <person name="Branco S."/>
            <person name="Kuo A."/>
            <person name="LaButti K."/>
            <person name="Lipzen A."/>
            <person name="Andreopoulos W."/>
            <person name="Pangilinan J."/>
            <person name="Riley R."/>
            <person name="Hundley H."/>
            <person name="Na H."/>
            <person name="Barry K."/>
            <person name="Grigoriev I.V."/>
            <person name="Stajich J.E."/>
            <person name="Kennedy P.G."/>
        </authorList>
    </citation>
    <scope>NUCLEOTIDE SEQUENCE</scope>
    <source>
        <strain evidence="5">DOB743</strain>
    </source>
</reference>
<dbReference type="InterPro" id="IPR015943">
    <property type="entry name" value="WD40/YVTN_repeat-like_dom_sf"/>
</dbReference>
<keyword evidence="1 3" id="KW-0853">WD repeat</keyword>
<dbReference type="PROSITE" id="PS50294">
    <property type="entry name" value="WD_REPEATS_REGION"/>
    <property type="match status" value="1"/>
</dbReference>
<organism evidence="5 6">
    <name type="scientific">Suillus placidus</name>
    <dbReference type="NCBI Taxonomy" id="48579"/>
    <lineage>
        <taxon>Eukaryota</taxon>
        <taxon>Fungi</taxon>
        <taxon>Dikarya</taxon>
        <taxon>Basidiomycota</taxon>
        <taxon>Agaricomycotina</taxon>
        <taxon>Agaricomycetes</taxon>
        <taxon>Agaricomycetidae</taxon>
        <taxon>Boletales</taxon>
        <taxon>Suillineae</taxon>
        <taxon>Suillaceae</taxon>
        <taxon>Suillus</taxon>
    </lineage>
</organism>
<evidence type="ECO:0008006" key="7">
    <source>
        <dbReference type="Google" id="ProtNLM"/>
    </source>
</evidence>
<gene>
    <name evidence="5" type="ORF">EV702DRAFT_1203199</name>
</gene>
<feature type="compositionally biased region" description="Pro residues" evidence="4">
    <location>
        <begin position="426"/>
        <end position="439"/>
    </location>
</feature>
<dbReference type="AlphaFoldDB" id="A0A9P7CXP3"/>
<feature type="repeat" description="WD" evidence="3">
    <location>
        <begin position="44"/>
        <end position="78"/>
    </location>
</feature>
<comment type="caution">
    <text evidence="5">The sequence shown here is derived from an EMBL/GenBank/DDBJ whole genome shotgun (WGS) entry which is preliminary data.</text>
</comment>
<accession>A0A9P7CXP3</accession>
<feature type="region of interest" description="Disordered" evidence="4">
    <location>
        <begin position="490"/>
        <end position="519"/>
    </location>
</feature>
<evidence type="ECO:0000256" key="2">
    <source>
        <dbReference type="ARBA" id="ARBA00022737"/>
    </source>
</evidence>
<dbReference type="PANTHER" id="PTHR19848:SF8">
    <property type="entry name" value="F-BOX AND WD REPEAT DOMAIN CONTAINING 7"/>
    <property type="match status" value="1"/>
</dbReference>
<dbReference type="Pfam" id="PF00400">
    <property type="entry name" value="WD40"/>
    <property type="match status" value="3"/>
</dbReference>
<name>A0A9P7CXP3_9AGAM</name>
<evidence type="ECO:0000313" key="6">
    <source>
        <dbReference type="Proteomes" id="UP000714275"/>
    </source>
</evidence>
<proteinExistence type="predicted"/>
<protein>
    <recommendedName>
        <fullName evidence="7">WD40 repeat-like protein</fullName>
    </recommendedName>
</protein>
<evidence type="ECO:0000256" key="4">
    <source>
        <dbReference type="SAM" id="MobiDB-lite"/>
    </source>
</evidence>
<keyword evidence="6" id="KW-1185">Reference proteome</keyword>
<dbReference type="PANTHER" id="PTHR19848">
    <property type="entry name" value="WD40 REPEAT PROTEIN"/>
    <property type="match status" value="1"/>
</dbReference>
<evidence type="ECO:0000256" key="3">
    <source>
        <dbReference type="PROSITE-ProRule" id="PRU00221"/>
    </source>
</evidence>
<dbReference type="Proteomes" id="UP000714275">
    <property type="component" value="Unassembled WGS sequence"/>
</dbReference>
<evidence type="ECO:0000313" key="5">
    <source>
        <dbReference type="EMBL" id="KAG1768572.1"/>
    </source>
</evidence>
<dbReference type="InterPro" id="IPR001680">
    <property type="entry name" value="WD40_rpt"/>
</dbReference>
<dbReference type="Gene3D" id="2.130.10.10">
    <property type="entry name" value="YVTN repeat-like/Quinoprotein amine dehydrogenase"/>
    <property type="match status" value="2"/>
</dbReference>
<dbReference type="EMBL" id="JABBWD010000078">
    <property type="protein sequence ID" value="KAG1768572.1"/>
    <property type="molecule type" value="Genomic_DNA"/>
</dbReference>